<reference evidence="2" key="1">
    <citation type="journal article" date="2012" name="Nature">
        <title>The tomato genome sequence provides insights into fleshy fruit evolution.</title>
        <authorList>
            <consortium name="Tomato Genome Consortium"/>
        </authorList>
    </citation>
    <scope>NUCLEOTIDE SEQUENCE [LARGE SCALE GENOMIC DNA]</scope>
    <source>
        <strain evidence="2">cv. Heinz 1706</strain>
    </source>
</reference>
<dbReference type="Proteomes" id="UP000004994">
    <property type="component" value="Chromosome 8"/>
</dbReference>
<dbReference type="InParanoid" id="A0A3Q7HRQ3"/>
<sequence>MTEELGLTGAKPSWTPLDPNLKLTTTEVDEAGGVENDPILTDVGSNQRPDISFAVQTLSQFLQSPKKSHMEAAIRIVKYVKRQPAMGILLSSKKENKLTAYFVIQTGHHLQIQEDL</sequence>
<dbReference type="EnsemblPlants" id="Solyc08g067765.1.1">
    <property type="protein sequence ID" value="Solyc08g067765.1.1"/>
    <property type="gene ID" value="Solyc08g067765.1"/>
</dbReference>
<reference evidence="2" key="2">
    <citation type="submission" date="2019-01" db="UniProtKB">
        <authorList>
            <consortium name="EnsemblPlants"/>
        </authorList>
    </citation>
    <scope>IDENTIFICATION</scope>
    <source>
        <strain evidence="2">cv. Heinz 1706</strain>
    </source>
</reference>
<name>A0A3Q7HRQ3_SOLLC</name>
<evidence type="ECO:0000256" key="1">
    <source>
        <dbReference type="SAM" id="MobiDB-lite"/>
    </source>
</evidence>
<dbReference type="AlphaFoldDB" id="A0A3Q7HRQ3"/>
<protein>
    <recommendedName>
        <fullName evidence="4">Reverse transcriptase Ty1/copia-type domain-containing protein</fullName>
    </recommendedName>
</protein>
<dbReference type="Gramene" id="Solyc08g067765.1.1">
    <property type="protein sequence ID" value="Solyc08g067765.1.1"/>
    <property type="gene ID" value="Solyc08g067765.1"/>
</dbReference>
<dbReference type="PANTHER" id="PTHR11439">
    <property type="entry name" value="GAG-POL-RELATED RETROTRANSPOSON"/>
    <property type="match status" value="1"/>
</dbReference>
<evidence type="ECO:0008006" key="4">
    <source>
        <dbReference type="Google" id="ProtNLM"/>
    </source>
</evidence>
<dbReference type="OMA" id="AVWCHIL"/>
<organism evidence="2">
    <name type="scientific">Solanum lycopersicum</name>
    <name type="common">Tomato</name>
    <name type="synonym">Lycopersicon esculentum</name>
    <dbReference type="NCBI Taxonomy" id="4081"/>
    <lineage>
        <taxon>Eukaryota</taxon>
        <taxon>Viridiplantae</taxon>
        <taxon>Streptophyta</taxon>
        <taxon>Embryophyta</taxon>
        <taxon>Tracheophyta</taxon>
        <taxon>Spermatophyta</taxon>
        <taxon>Magnoliopsida</taxon>
        <taxon>eudicotyledons</taxon>
        <taxon>Gunneridae</taxon>
        <taxon>Pentapetalae</taxon>
        <taxon>asterids</taxon>
        <taxon>lamiids</taxon>
        <taxon>Solanales</taxon>
        <taxon>Solanaceae</taxon>
        <taxon>Solanoideae</taxon>
        <taxon>Solaneae</taxon>
        <taxon>Solanum</taxon>
        <taxon>Solanum subgen. Lycopersicon</taxon>
    </lineage>
</organism>
<proteinExistence type="predicted"/>
<accession>A0A3Q7HRQ3</accession>
<feature type="region of interest" description="Disordered" evidence="1">
    <location>
        <begin position="1"/>
        <end position="20"/>
    </location>
</feature>
<keyword evidence="3" id="KW-1185">Reference proteome</keyword>
<evidence type="ECO:0000313" key="3">
    <source>
        <dbReference type="Proteomes" id="UP000004994"/>
    </source>
</evidence>
<dbReference type="PANTHER" id="PTHR11439:SF466">
    <property type="entry name" value="CCHC-TYPE DOMAIN-CONTAINING PROTEIN"/>
    <property type="match status" value="1"/>
</dbReference>
<evidence type="ECO:0000313" key="2">
    <source>
        <dbReference type="EnsemblPlants" id="Solyc08g067765.1.1"/>
    </source>
</evidence>